<organism evidence="2 3">
    <name type="scientific">Plakobranchus ocellatus</name>
    <dbReference type="NCBI Taxonomy" id="259542"/>
    <lineage>
        <taxon>Eukaryota</taxon>
        <taxon>Metazoa</taxon>
        <taxon>Spiralia</taxon>
        <taxon>Lophotrochozoa</taxon>
        <taxon>Mollusca</taxon>
        <taxon>Gastropoda</taxon>
        <taxon>Heterobranchia</taxon>
        <taxon>Euthyneura</taxon>
        <taxon>Panpulmonata</taxon>
        <taxon>Sacoglossa</taxon>
        <taxon>Placobranchoidea</taxon>
        <taxon>Plakobranchidae</taxon>
        <taxon>Plakobranchus</taxon>
    </lineage>
</organism>
<comment type="caution">
    <text evidence="2">The sequence shown here is derived from an EMBL/GenBank/DDBJ whole genome shotgun (WGS) entry which is preliminary data.</text>
</comment>
<dbReference type="Proteomes" id="UP000735302">
    <property type="component" value="Unassembled WGS sequence"/>
</dbReference>
<feature type="region of interest" description="Disordered" evidence="1">
    <location>
        <begin position="25"/>
        <end position="67"/>
    </location>
</feature>
<dbReference type="EMBL" id="BLXT01007988">
    <property type="protein sequence ID" value="GFO44993.1"/>
    <property type="molecule type" value="Genomic_DNA"/>
</dbReference>
<reference evidence="2 3" key="1">
    <citation type="journal article" date="2021" name="Elife">
        <title>Chloroplast acquisition without the gene transfer in kleptoplastic sea slugs, Plakobranchus ocellatus.</title>
        <authorList>
            <person name="Maeda T."/>
            <person name="Takahashi S."/>
            <person name="Yoshida T."/>
            <person name="Shimamura S."/>
            <person name="Takaki Y."/>
            <person name="Nagai Y."/>
            <person name="Toyoda A."/>
            <person name="Suzuki Y."/>
            <person name="Arimoto A."/>
            <person name="Ishii H."/>
            <person name="Satoh N."/>
            <person name="Nishiyama T."/>
            <person name="Hasebe M."/>
            <person name="Maruyama T."/>
            <person name="Minagawa J."/>
            <person name="Obokata J."/>
            <person name="Shigenobu S."/>
        </authorList>
    </citation>
    <scope>NUCLEOTIDE SEQUENCE [LARGE SCALE GENOMIC DNA]</scope>
</reference>
<evidence type="ECO:0000256" key="1">
    <source>
        <dbReference type="SAM" id="MobiDB-lite"/>
    </source>
</evidence>
<feature type="compositionally biased region" description="Low complexity" evidence="1">
    <location>
        <begin position="25"/>
        <end position="38"/>
    </location>
</feature>
<evidence type="ECO:0000313" key="2">
    <source>
        <dbReference type="EMBL" id="GFO44993.1"/>
    </source>
</evidence>
<protein>
    <submittedName>
        <fullName evidence="2">Uncharacterized protein</fullName>
    </submittedName>
</protein>
<evidence type="ECO:0000313" key="3">
    <source>
        <dbReference type="Proteomes" id="UP000735302"/>
    </source>
</evidence>
<gene>
    <name evidence="2" type="ORF">PoB_007149800</name>
</gene>
<proteinExistence type="predicted"/>
<accession>A0AAV4DLR9</accession>
<sequence length="98" mass="10397">MSIESSTDPITTLSNAIGVMATTSCGESSRTISSSSESVPDKVGNSARPEGSPVGGVVSGTSRYPPEVGGWPQRRCTFCRGRASESRFREKNYFEETG</sequence>
<keyword evidence="3" id="KW-1185">Reference proteome</keyword>
<name>A0AAV4DLR9_9GAST</name>
<dbReference type="AlphaFoldDB" id="A0AAV4DLR9"/>